<evidence type="ECO:0000256" key="2">
    <source>
        <dbReference type="ARBA" id="ARBA00022741"/>
    </source>
</evidence>
<dbReference type="EMBL" id="JAYKYQ010000007">
    <property type="protein sequence ID" value="MEB3512096.1"/>
    <property type="molecule type" value="Genomic_DNA"/>
</dbReference>
<evidence type="ECO:0000313" key="7">
    <source>
        <dbReference type="Proteomes" id="UP001348098"/>
    </source>
</evidence>
<evidence type="ECO:0000313" key="6">
    <source>
        <dbReference type="EMBL" id="MEB3512096.1"/>
    </source>
</evidence>
<comment type="caution">
    <text evidence="6">The sequence shown here is derived from an EMBL/GenBank/DDBJ whole genome shotgun (WGS) entry which is preliminary data.</text>
</comment>
<evidence type="ECO:0000259" key="5">
    <source>
        <dbReference type="Pfam" id="PF18085"/>
    </source>
</evidence>
<evidence type="ECO:0000256" key="1">
    <source>
        <dbReference type="ARBA" id="ARBA00022679"/>
    </source>
</evidence>
<dbReference type="Proteomes" id="UP001348098">
    <property type="component" value="Unassembled WGS sequence"/>
</dbReference>
<name>A0ABU6AXK4_9NOCA</name>
<keyword evidence="1" id="KW-0808">Transferase</keyword>
<protein>
    <submittedName>
        <fullName evidence="6">1,4-alpha-glucan branching protein</fullName>
    </submittedName>
</protein>
<gene>
    <name evidence="6" type="ORF">U3653_18865</name>
</gene>
<organism evidence="6 7">
    <name type="scientific">Nocardia implantans</name>
    <dbReference type="NCBI Taxonomy" id="3108168"/>
    <lineage>
        <taxon>Bacteria</taxon>
        <taxon>Bacillati</taxon>
        <taxon>Actinomycetota</taxon>
        <taxon>Actinomycetes</taxon>
        <taxon>Mycobacteriales</taxon>
        <taxon>Nocardiaceae</taxon>
        <taxon>Nocardia</taxon>
    </lineage>
</organism>
<proteinExistence type="predicted"/>
<sequence>MTRYPGARSARRHLERQLLASWLPGRAWYRGGKVPDPQKAGGFRLDDPDGEVGIEFMVVTEHSGTQPHTYHVPLTYRGSPLPDAAEALVGTSEHGVLGTRWVYDATRDPVAMAQIVALLTGHARPQAQSASDTPDPSVTVHSTDTLSAAVGFGPVRDGSSSTDITVGSRIIRIHRLLQAPISPAEPAVAGRVSAPWRLGADVIGTGVLISVAA</sequence>
<evidence type="ECO:0000256" key="4">
    <source>
        <dbReference type="ARBA" id="ARBA00022840"/>
    </source>
</evidence>
<dbReference type="RefSeq" id="WP_195081418.1">
    <property type="nucleotide sequence ID" value="NZ_JAYESH010000006.1"/>
</dbReference>
<keyword evidence="3" id="KW-0418">Kinase</keyword>
<evidence type="ECO:0000256" key="3">
    <source>
        <dbReference type="ARBA" id="ARBA00022777"/>
    </source>
</evidence>
<feature type="domain" description="Maltokinase N-terminal cap" evidence="5">
    <location>
        <begin position="22"/>
        <end position="108"/>
    </location>
</feature>
<keyword evidence="4" id="KW-0067">ATP-binding</keyword>
<dbReference type="InterPro" id="IPR040999">
    <property type="entry name" value="Mak_N_cap"/>
</dbReference>
<dbReference type="Pfam" id="PF18085">
    <property type="entry name" value="Mak_N_cap"/>
    <property type="match status" value="1"/>
</dbReference>
<keyword evidence="2" id="KW-0547">Nucleotide-binding</keyword>
<reference evidence="6 7" key="1">
    <citation type="submission" date="2023-12" db="EMBL/GenBank/DDBJ databases">
        <title>novel species in genus Nocarida.</title>
        <authorList>
            <person name="Li Z."/>
        </authorList>
    </citation>
    <scope>NUCLEOTIDE SEQUENCE [LARGE SCALE GENOMIC DNA]</scope>
    <source>
        <strain evidence="6 7">CDC186</strain>
    </source>
</reference>
<accession>A0ABU6AXK4</accession>
<keyword evidence="7" id="KW-1185">Reference proteome</keyword>